<dbReference type="AlphaFoldDB" id="W6P131"/>
<gene>
    <name evidence="1" type="ORF">BN890_10160</name>
</gene>
<name>W6P131_9BACE</name>
<dbReference type="Proteomes" id="UP000019380">
    <property type="component" value="Unassembled WGS sequence"/>
</dbReference>
<sequence length="41" mass="4840">MNIKRKRFSPSTEYLSRGTLYAVLPQASWLHTGGWEQTEWL</sequence>
<accession>W6P131</accession>
<organism evidence="1 2">
    <name type="scientific">Bacteroides xylanisolvens SD CC 1b</name>
    <dbReference type="NCBI Taxonomy" id="702447"/>
    <lineage>
        <taxon>Bacteria</taxon>
        <taxon>Pseudomonadati</taxon>
        <taxon>Bacteroidota</taxon>
        <taxon>Bacteroidia</taxon>
        <taxon>Bacteroidales</taxon>
        <taxon>Bacteroidaceae</taxon>
        <taxon>Bacteroides</taxon>
    </lineage>
</organism>
<evidence type="ECO:0000313" key="1">
    <source>
        <dbReference type="EMBL" id="CDM03463.1"/>
    </source>
</evidence>
<reference evidence="1 2" key="1">
    <citation type="submission" date="2013-12" db="EMBL/GenBank/DDBJ databases">
        <title>Improved hybrid genome assemblies of Bacteroides xylanisolvens SD CC 1b and Bacteroides xylanisolvens SD CC 2a using Illumina and 454 Sequencing.</title>
        <authorList>
            <person name="Ramaraj T."/>
            <person name="Sundararajan A."/>
            <person name="Mudge J."/>
            <person name="Schilkey F.D."/>
            <person name="Delvecchio V."/>
            <person name="Donlon M."/>
            <person name="Ziemer C."/>
        </authorList>
    </citation>
    <scope>NUCLEOTIDE SEQUENCE [LARGE SCALE GENOMIC DNA]</scope>
</reference>
<protein>
    <submittedName>
        <fullName evidence="1">Uncharacterized protein</fullName>
    </submittedName>
</protein>
<dbReference type="EMBL" id="CBXG010000014">
    <property type="protein sequence ID" value="CDM03463.1"/>
    <property type="molecule type" value="Genomic_DNA"/>
</dbReference>
<proteinExistence type="predicted"/>
<comment type="caution">
    <text evidence="1">The sequence shown here is derived from an EMBL/GenBank/DDBJ whole genome shotgun (WGS) entry which is preliminary data.</text>
</comment>
<evidence type="ECO:0000313" key="2">
    <source>
        <dbReference type="Proteomes" id="UP000019380"/>
    </source>
</evidence>